<proteinExistence type="predicted"/>
<comment type="caution">
    <text evidence="2">The sequence shown here is derived from an EMBL/GenBank/DDBJ whole genome shotgun (WGS) entry which is preliminary data.</text>
</comment>
<protein>
    <submittedName>
        <fullName evidence="2">FAD-dependent oxidoreductase</fullName>
    </submittedName>
</protein>
<evidence type="ECO:0000313" key="3">
    <source>
        <dbReference type="Proteomes" id="UP000277766"/>
    </source>
</evidence>
<dbReference type="RefSeq" id="WP_126350967.1">
    <property type="nucleotide sequence ID" value="NZ_CP086380.1"/>
</dbReference>
<gene>
    <name evidence="2" type="ORF">EJ104_01460</name>
</gene>
<dbReference type="AlphaFoldDB" id="A0A3S0IA29"/>
<reference evidence="2 3" key="1">
    <citation type="submission" date="2018-12" db="EMBL/GenBank/DDBJ databases">
        <title>Deinococcus radiophilus ATCC 27603 genome sequencing and assembly.</title>
        <authorList>
            <person name="Maclea K.S."/>
            <person name="Maynard C.R."/>
        </authorList>
    </citation>
    <scope>NUCLEOTIDE SEQUENCE [LARGE SCALE GENOMIC DNA]</scope>
    <source>
        <strain evidence="2 3">ATCC 27603</strain>
    </source>
</reference>
<dbReference type="GO" id="GO:0016491">
    <property type="term" value="F:oxidoreductase activity"/>
    <property type="evidence" value="ECO:0007669"/>
    <property type="project" value="InterPro"/>
</dbReference>
<keyword evidence="3" id="KW-1185">Reference proteome</keyword>
<dbReference type="OrthoDB" id="9767561at2"/>
<dbReference type="InterPro" id="IPR036188">
    <property type="entry name" value="FAD/NAD-bd_sf"/>
</dbReference>
<dbReference type="PANTHER" id="PTHR42841">
    <property type="entry name" value="AMINE OXIDASE"/>
    <property type="match status" value="1"/>
</dbReference>
<accession>A0A3S0IA29</accession>
<dbReference type="Pfam" id="PF01593">
    <property type="entry name" value="Amino_oxidase"/>
    <property type="match status" value="1"/>
</dbReference>
<dbReference type="SUPFAM" id="SSF51905">
    <property type="entry name" value="FAD/NAD(P)-binding domain"/>
    <property type="match status" value="1"/>
</dbReference>
<name>A0A3S0IA29_9DEIO</name>
<dbReference type="Proteomes" id="UP000277766">
    <property type="component" value="Unassembled WGS sequence"/>
</dbReference>
<sequence length="431" mass="46077">MTTVPETIVIGAGLAGLCAARTLQRAGRRVRVLEAAEHLGGRVWSREVDGYTIDAGFLGMFTDYPAARRQFDYGALDLVILKPSAVLRQEGGVAEVIGDPRRDLAALPSDLVAGALTAADRLHAARLAAEVLAQPGHALLNGPDQSTRDFLLGRGFSERSLERFFGPFFGGLVIDRELQTSAGLFQYYLRLLITGDVAIPRRGMSELPRQLAEGLDVQRGVRVSALSSDGQTVTLQTGEGSIQAAQVIVATDPPTAARLLDEAADEPRPVGRGSLSSAYLHFSAPHALEAQPRLQLNARPTGWLSQVLWLSEVFPERVPPGRGLLIASLWGIPAEDDAALAKLALEELREWYGDAVDALDLLAVDRIKHVQYPQPAGYAASLPGHSTRWPNVWLASEVTSLSGIQGALESGEKAAAAILGDVDTLSRPRGA</sequence>
<dbReference type="InterPro" id="IPR002937">
    <property type="entry name" value="Amino_oxidase"/>
</dbReference>
<dbReference type="EMBL" id="RXPE01000001">
    <property type="protein sequence ID" value="RTR30939.1"/>
    <property type="molecule type" value="Genomic_DNA"/>
</dbReference>
<organism evidence="2 3">
    <name type="scientific">Deinococcus radiophilus</name>
    <dbReference type="NCBI Taxonomy" id="32062"/>
    <lineage>
        <taxon>Bacteria</taxon>
        <taxon>Thermotogati</taxon>
        <taxon>Deinococcota</taxon>
        <taxon>Deinococci</taxon>
        <taxon>Deinococcales</taxon>
        <taxon>Deinococcaceae</taxon>
        <taxon>Deinococcus</taxon>
    </lineage>
</organism>
<evidence type="ECO:0000259" key="1">
    <source>
        <dbReference type="Pfam" id="PF01593"/>
    </source>
</evidence>
<dbReference type="Gene3D" id="3.50.50.60">
    <property type="entry name" value="FAD/NAD(P)-binding domain"/>
    <property type="match status" value="1"/>
</dbReference>
<feature type="domain" description="Amine oxidase" evidence="1">
    <location>
        <begin position="14"/>
        <end position="419"/>
    </location>
</feature>
<evidence type="ECO:0000313" key="2">
    <source>
        <dbReference type="EMBL" id="RTR30939.1"/>
    </source>
</evidence>